<feature type="compositionally biased region" description="Low complexity" evidence="1">
    <location>
        <begin position="39"/>
        <end position="49"/>
    </location>
</feature>
<evidence type="ECO:0000256" key="1">
    <source>
        <dbReference type="SAM" id="MobiDB-lite"/>
    </source>
</evidence>
<feature type="region of interest" description="Disordered" evidence="1">
    <location>
        <begin position="39"/>
        <end position="95"/>
    </location>
</feature>
<feature type="region of interest" description="Disordered" evidence="1">
    <location>
        <begin position="1"/>
        <end position="24"/>
    </location>
</feature>
<feature type="compositionally biased region" description="Low complexity" evidence="1">
    <location>
        <begin position="75"/>
        <end position="88"/>
    </location>
</feature>
<evidence type="ECO:0000313" key="3">
    <source>
        <dbReference type="Proteomes" id="UP001596512"/>
    </source>
</evidence>
<sequence length="95" mass="9278">MRVGAAGAAQVLGEGGAQRPVPGGVGQAEVVVGDAVRGGADGVGPAAAREGAQVGQAGREVVPDGRAVRRRPRARGGAVVGVHATRVAEPTRAVR</sequence>
<proteinExistence type="predicted"/>
<comment type="caution">
    <text evidence="2">The sequence shown here is derived from an EMBL/GenBank/DDBJ whole genome shotgun (WGS) entry which is preliminary data.</text>
</comment>
<keyword evidence="3" id="KW-1185">Reference proteome</keyword>
<name>A0ABW2TTU6_9PSEU</name>
<organism evidence="2 3">
    <name type="scientific">Actinokineospora soli</name>
    <dbReference type="NCBI Taxonomy" id="1048753"/>
    <lineage>
        <taxon>Bacteria</taxon>
        <taxon>Bacillati</taxon>
        <taxon>Actinomycetota</taxon>
        <taxon>Actinomycetes</taxon>
        <taxon>Pseudonocardiales</taxon>
        <taxon>Pseudonocardiaceae</taxon>
        <taxon>Actinokineospora</taxon>
    </lineage>
</organism>
<gene>
    <name evidence="2" type="ORF">ACFQV2_29090</name>
</gene>
<reference evidence="3" key="1">
    <citation type="journal article" date="2019" name="Int. J. Syst. Evol. Microbiol.">
        <title>The Global Catalogue of Microorganisms (GCM) 10K type strain sequencing project: providing services to taxonomists for standard genome sequencing and annotation.</title>
        <authorList>
            <consortium name="The Broad Institute Genomics Platform"/>
            <consortium name="The Broad Institute Genome Sequencing Center for Infectious Disease"/>
            <person name="Wu L."/>
            <person name="Ma J."/>
        </authorList>
    </citation>
    <scope>NUCLEOTIDE SEQUENCE [LARGE SCALE GENOMIC DNA]</scope>
    <source>
        <strain evidence="3">JCM 17695</strain>
    </source>
</reference>
<dbReference type="Proteomes" id="UP001596512">
    <property type="component" value="Unassembled WGS sequence"/>
</dbReference>
<accession>A0ABW2TTU6</accession>
<evidence type="ECO:0000313" key="2">
    <source>
        <dbReference type="EMBL" id="MFC7616906.1"/>
    </source>
</evidence>
<protein>
    <submittedName>
        <fullName evidence="2">Uncharacterized protein</fullName>
    </submittedName>
</protein>
<dbReference type="EMBL" id="JBHTEY010000004">
    <property type="protein sequence ID" value="MFC7616906.1"/>
    <property type="molecule type" value="Genomic_DNA"/>
</dbReference>